<dbReference type="RefSeq" id="WP_330129953.1">
    <property type="nucleotide sequence ID" value="NZ_JAUHLI010000018.1"/>
</dbReference>
<evidence type="ECO:0000313" key="4">
    <source>
        <dbReference type="EMBL" id="MEE2002907.1"/>
    </source>
</evidence>
<evidence type="ECO:0000313" key="5">
    <source>
        <dbReference type="Proteomes" id="UP001336314"/>
    </source>
</evidence>
<name>A0ABU7J8W5_9GAMM</name>
<dbReference type="InterPro" id="IPR006683">
    <property type="entry name" value="Thioestr_dom"/>
</dbReference>
<feature type="domain" description="Thioesterase" evidence="3">
    <location>
        <begin position="47"/>
        <end position="121"/>
    </location>
</feature>
<dbReference type="CDD" id="cd03443">
    <property type="entry name" value="PaaI_thioesterase"/>
    <property type="match status" value="1"/>
</dbReference>
<evidence type="ECO:0000256" key="1">
    <source>
        <dbReference type="ARBA" id="ARBA00008324"/>
    </source>
</evidence>
<dbReference type="Proteomes" id="UP001336314">
    <property type="component" value="Unassembled WGS sequence"/>
</dbReference>
<reference evidence="4 5" key="1">
    <citation type="submission" date="2023-07" db="EMBL/GenBank/DDBJ databases">
        <title>Alkalimonas sp., MEB108 novel, alkaliphilic bacterium isolated from Lonar Lake, India.</title>
        <authorList>
            <person name="Joshi A."/>
            <person name="Thite S."/>
        </authorList>
    </citation>
    <scope>NUCLEOTIDE SEQUENCE [LARGE SCALE GENOMIC DNA]</scope>
    <source>
        <strain evidence="4 5">MEB108</strain>
    </source>
</reference>
<accession>A0ABU7J8W5</accession>
<dbReference type="GO" id="GO:0016787">
    <property type="term" value="F:hydrolase activity"/>
    <property type="evidence" value="ECO:0007669"/>
    <property type="project" value="UniProtKB-KW"/>
</dbReference>
<dbReference type="PANTHER" id="PTHR21660">
    <property type="entry name" value="THIOESTERASE SUPERFAMILY MEMBER-RELATED"/>
    <property type="match status" value="1"/>
</dbReference>
<evidence type="ECO:0000256" key="2">
    <source>
        <dbReference type="ARBA" id="ARBA00022801"/>
    </source>
</evidence>
<gene>
    <name evidence="4" type="ORF">QWY20_15730</name>
</gene>
<dbReference type="Pfam" id="PF03061">
    <property type="entry name" value="4HBT"/>
    <property type="match status" value="1"/>
</dbReference>
<dbReference type="EC" id="3.1.2.-" evidence="4"/>
<keyword evidence="2 4" id="KW-0378">Hydrolase</keyword>
<organism evidence="4 5">
    <name type="scientific">Alkalimonas cellulosilytica</name>
    <dbReference type="NCBI Taxonomy" id="3058395"/>
    <lineage>
        <taxon>Bacteria</taxon>
        <taxon>Pseudomonadati</taxon>
        <taxon>Pseudomonadota</taxon>
        <taxon>Gammaproteobacteria</taxon>
        <taxon>Alkalimonas</taxon>
    </lineage>
</organism>
<dbReference type="InterPro" id="IPR029069">
    <property type="entry name" value="HotDog_dom_sf"/>
</dbReference>
<dbReference type="InterPro" id="IPR003736">
    <property type="entry name" value="PAAI_dom"/>
</dbReference>
<dbReference type="InterPro" id="IPR039298">
    <property type="entry name" value="ACOT13"/>
</dbReference>
<sequence>MMEVKGFIRCDQDSGFSAHIGPFYQKPQGEGFVRALQLGDIHLNPEGVVHGGVLLSFADYVIYRAIGDITGHQMKFATIQLNSQFLAAAKAGEVLLGEGRIVRQTRSVIFAEGRLFTERREIMAANGIWKVLGA</sequence>
<dbReference type="Gene3D" id="3.10.129.10">
    <property type="entry name" value="Hotdog Thioesterase"/>
    <property type="match status" value="1"/>
</dbReference>
<dbReference type="PANTHER" id="PTHR21660:SF1">
    <property type="entry name" value="ACYL-COENZYME A THIOESTERASE 13"/>
    <property type="match status" value="1"/>
</dbReference>
<protein>
    <submittedName>
        <fullName evidence="4">PaaI family thioesterase</fullName>
        <ecNumber evidence="4">3.1.2.-</ecNumber>
    </submittedName>
</protein>
<dbReference type="EMBL" id="JAUHLI010000018">
    <property type="protein sequence ID" value="MEE2002907.1"/>
    <property type="molecule type" value="Genomic_DNA"/>
</dbReference>
<comment type="similarity">
    <text evidence="1">Belongs to the thioesterase PaaI family.</text>
</comment>
<proteinExistence type="inferred from homology"/>
<dbReference type="NCBIfam" id="TIGR00369">
    <property type="entry name" value="unchar_dom_1"/>
    <property type="match status" value="1"/>
</dbReference>
<keyword evidence="5" id="KW-1185">Reference proteome</keyword>
<dbReference type="SUPFAM" id="SSF54637">
    <property type="entry name" value="Thioesterase/thiol ester dehydrase-isomerase"/>
    <property type="match status" value="1"/>
</dbReference>
<evidence type="ECO:0000259" key="3">
    <source>
        <dbReference type="Pfam" id="PF03061"/>
    </source>
</evidence>
<comment type="caution">
    <text evidence="4">The sequence shown here is derived from an EMBL/GenBank/DDBJ whole genome shotgun (WGS) entry which is preliminary data.</text>
</comment>